<feature type="domain" description="Response regulatory" evidence="3">
    <location>
        <begin position="8"/>
        <end position="125"/>
    </location>
</feature>
<dbReference type="PROSITE" id="PS50110">
    <property type="entry name" value="RESPONSE_REGULATORY"/>
    <property type="match status" value="1"/>
</dbReference>
<dbReference type="InterPro" id="IPR050595">
    <property type="entry name" value="Bact_response_regulator"/>
</dbReference>
<evidence type="ECO:0000259" key="3">
    <source>
        <dbReference type="PROSITE" id="PS50110"/>
    </source>
</evidence>
<keyword evidence="1 2" id="KW-0597">Phosphoprotein</keyword>
<evidence type="ECO:0000313" key="4">
    <source>
        <dbReference type="EMBL" id="MFB9313011.1"/>
    </source>
</evidence>
<evidence type="ECO:0000256" key="1">
    <source>
        <dbReference type="ARBA" id="ARBA00022553"/>
    </source>
</evidence>
<dbReference type="Pfam" id="PF00072">
    <property type="entry name" value="Response_reg"/>
    <property type="match status" value="1"/>
</dbReference>
<dbReference type="PANTHER" id="PTHR44591">
    <property type="entry name" value="STRESS RESPONSE REGULATOR PROTEIN 1"/>
    <property type="match status" value="1"/>
</dbReference>
<proteinExistence type="predicted"/>
<name>A0ABV5K8N1_9ACTN</name>
<reference evidence="4 5" key="1">
    <citation type="submission" date="2024-09" db="EMBL/GenBank/DDBJ databases">
        <authorList>
            <person name="Sun Q."/>
            <person name="Mori K."/>
        </authorList>
    </citation>
    <scope>NUCLEOTIDE SEQUENCE [LARGE SCALE GENOMIC DNA]</scope>
    <source>
        <strain evidence="4 5">JCM 9626</strain>
    </source>
</reference>
<evidence type="ECO:0000256" key="2">
    <source>
        <dbReference type="PROSITE-ProRule" id="PRU00169"/>
    </source>
</evidence>
<evidence type="ECO:0000313" key="5">
    <source>
        <dbReference type="Proteomes" id="UP001589750"/>
    </source>
</evidence>
<dbReference type="SUPFAM" id="SSF52172">
    <property type="entry name" value="CheY-like"/>
    <property type="match status" value="1"/>
</dbReference>
<dbReference type="RefSeq" id="WP_170215496.1">
    <property type="nucleotide sequence ID" value="NZ_JBHMDG010000010.1"/>
</dbReference>
<dbReference type="Gene3D" id="3.40.50.2300">
    <property type="match status" value="1"/>
</dbReference>
<comment type="caution">
    <text evidence="4">The sequence shown here is derived from an EMBL/GenBank/DDBJ whole genome shotgun (WGS) entry which is preliminary data.</text>
</comment>
<dbReference type="Proteomes" id="UP001589750">
    <property type="component" value="Unassembled WGS sequence"/>
</dbReference>
<organism evidence="4 5">
    <name type="scientific">Nocardioides plantarum</name>
    <dbReference type="NCBI Taxonomy" id="29299"/>
    <lineage>
        <taxon>Bacteria</taxon>
        <taxon>Bacillati</taxon>
        <taxon>Actinomycetota</taxon>
        <taxon>Actinomycetes</taxon>
        <taxon>Propionibacteriales</taxon>
        <taxon>Nocardioidaceae</taxon>
        <taxon>Nocardioides</taxon>
    </lineage>
</organism>
<keyword evidence="5" id="KW-1185">Reference proteome</keyword>
<dbReference type="SMART" id="SM00448">
    <property type="entry name" value="REC"/>
    <property type="match status" value="1"/>
</dbReference>
<dbReference type="InterPro" id="IPR011006">
    <property type="entry name" value="CheY-like_superfamily"/>
</dbReference>
<dbReference type="PANTHER" id="PTHR44591:SF22">
    <property type="entry name" value="CHEY SUBFAMILY"/>
    <property type="match status" value="1"/>
</dbReference>
<gene>
    <name evidence="4" type="ORF">ACFFRI_08140</name>
</gene>
<sequence length="131" mass="14024">MTTPARPTILIVDDDDSIREITQLTLEVVAEWDVIAADGGAAAVELARQHHPDAVLLDLMMPVMDGRATFLALQADEATRDIPVILLTAKLGIGGHQPWDDLAVAGVISKPFNPVLLPTEIAELLGWEPSA</sequence>
<dbReference type="CDD" id="cd17552">
    <property type="entry name" value="REC_RR468-like"/>
    <property type="match status" value="1"/>
</dbReference>
<accession>A0ABV5K8N1</accession>
<dbReference type="InterPro" id="IPR001789">
    <property type="entry name" value="Sig_transdc_resp-reg_receiver"/>
</dbReference>
<feature type="modified residue" description="4-aspartylphosphate" evidence="2">
    <location>
        <position position="58"/>
    </location>
</feature>
<dbReference type="EMBL" id="JBHMDG010000010">
    <property type="protein sequence ID" value="MFB9313011.1"/>
    <property type="molecule type" value="Genomic_DNA"/>
</dbReference>
<protein>
    <submittedName>
        <fullName evidence="4">Response regulator</fullName>
    </submittedName>
</protein>